<comment type="caution">
    <text evidence="2">The sequence shown here is derived from an EMBL/GenBank/DDBJ whole genome shotgun (WGS) entry which is preliminary data.</text>
</comment>
<evidence type="ECO:0000313" key="3">
    <source>
        <dbReference type="Proteomes" id="UP001148786"/>
    </source>
</evidence>
<keyword evidence="3" id="KW-1185">Reference proteome</keyword>
<gene>
    <name evidence="2" type="ORF">NLJ89_g10755</name>
</gene>
<organism evidence="2 3">
    <name type="scientific">Agrocybe chaxingu</name>
    <dbReference type="NCBI Taxonomy" id="84603"/>
    <lineage>
        <taxon>Eukaryota</taxon>
        <taxon>Fungi</taxon>
        <taxon>Dikarya</taxon>
        <taxon>Basidiomycota</taxon>
        <taxon>Agaricomycotina</taxon>
        <taxon>Agaricomycetes</taxon>
        <taxon>Agaricomycetidae</taxon>
        <taxon>Agaricales</taxon>
        <taxon>Agaricineae</taxon>
        <taxon>Strophariaceae</taxon>
        <taxon>Agrocybe</taxon>
    </lineage>
</organism>
<reference evidence="2" key="1">
    <citation type="submission" date="2022-07" db="EMBL/GenBank/DDBJ databases">
        <title>Genome Sequence of Agrocybe chaxingu.</title>
        <authorList>
            <person name="Buettner E."/>
        </authorList>
    </citation>
    <scope>NUCLEOTIDE SEQUENCE</scope>
    <source>
        <strain evidence="2">MP-N11</strain>
    </source>
</reference>
<dbReference type="Proteomes" id="UP001148786">
    <property type="component" value="Unassembled WGS sequence"/>
</dbReference>
<evidence type="ECO:0000256" key="1">
    <source>
        <dbReference type="SAM" id="MobiDB-lite"/>
    </source>
</evidence>
<dbReference type="EMBL" id="JANKHO010002104">
    <property type="protein sequence ID" value="KAJ3494673.1"/>
    <property type="molecule type" value="Genomic_DNA"/>
</dbReference>
<evidence type="ECO:0000313" key="2">
    <source>
        <dbReference type="EMBL" id="KAJ3494673.1"/>
    </source>
</evidence>
<feature type="region of interest" description="Disordered" evidence="1">
    <location>
        <begin position="58"/>
        <end position="110"/>
    </location>
</feature>
<feature type="compositionally biased region" description="Acidic residues" evidence="1">
    <location>
        <begin position="75"/>
        <end position="96"/>
    </location>
</feature>
<accession>A0A9W8JQI7</accession>
<dbReference type="AlphaFoldDB" id="A0A9W8JQI7"/>
<name>A0A9W8JQI7_9AGAR</name>
<proteinExistence type="predicted"/>
<sequence>MSWVELEEWGRVRTFGAHIGPSYVVIYFFEPAGLYVLEAAVTLDQLLAGHVDGTIVVSEDDASPATDYERAYEKSEEEEEESGEDDEEGEEDEEDIGAVRGDGCRDGCQR</sequence>
<protein>
    <submittedName>
        <fullName evidence="2">Uncharacterized protein</fullName>
    </submittedName>
</protein>